<organism evidence="1 2">
    <name type="scientific">Cellulomonas aerilata</name>
    <dbReference type="NCBI Taxonomy" id="515326"/>
    <lineage>
        <taxon>Bacteria</taxon>
        <taxon>Bacillati</taxon>
        <taxon>Actinomycetota</taxon>
        <taxon>Actinomycetes</taxon>
        <taxon>Micrococcales</taxon>
        <taxon>Cellulomonadaceae</taxon>
        <taxon>Cellulomonas</taxon>
    </lineage>
</organism>
<dbReference type="Proteomes" id="UP000321181">
    <property type="component" value="Unassembled WGS sequence"/>
</dbReference>
<dbReference type="AlphaFoldDB" id="A0A512DET8"/>
<proteinExistence type="predicted"/>
<dbReference type="OrthoDB" id="4824764at2"/>
<dbReference type="RefSeq" id="WP_146904887.1">
    <property type="nucleotide sequence ID" value="NZ_BAAARM010000004.1"/>
</dbReference>
<evidence type="ECO:0000313" key="2">
    <source>
        <dbReference type="Proteomes" id="UP000321181"/>
    </source>
</evidence>
<dbReference type="EMBL" id="BJYY01000015">
    <property type="protein sequence ID" value="GEO34750.1"/>
    <property type="molecule type" value="Genomic_DNA"/>
</dbReference>
<sequence length="166" mass="17217">MHLRLPFTEMLDLALRGKALPSVLRDVGCTGSTVHASVDLRALAAGPTAPKAVAMVARAVPVVRLGGTLVGFTDGKVRADLTVQAGPVPVHRVLGLLTGIANSALRSRGLPPGLLDVERGPGGEPRLVVDVQRVLDKRARGLILTGVVLVDGVLEVDATAAHRVDL</sequence>
<name>A0A512DET8_9CELL</name>
<reference evidence="1 2" key="1">
    <citation type="submission" date="2019-07" db="EMBL/GenBank/DDBJ databases">
        <title>Whole genome shotgun sequence of Cellulomonas aerilata NBRC 106308.</title>
        <authorList>
            <person name="Hosoyama A."/>
            <person name="Uohara A."/>
            <person name="Ohji S."/>
            <person name="Ichikawa N."/>
        </authorList>
    </citation>
    <scope>NUCLEOTIDE SEQUENCE [LARGE SCALE GENOMIC DNA]</scope>
    <source>
        <strain evidence="1 2">NBRC 106308</strain>
    </source>
</reference>
<keyword evidence="2" id="KW-1185">Reference proteome</keyword>
<gene>
    <name evidence="1" type="ORF">CAE01nite_24750</name>
</gene>
<evidence type="ECO:0000313" key="1">
    <source>
        <dbReference type="EMBL" id="GEO34750.1"/>
    </source>
</evidence>
<comment type="caution">
    <text evidence="1">The sequence shown here is derived from an EMBL/GenBank/DDBJ whole genome shotgun (WGS) entry which is preliminary data.</text>
</comment>
<accession>A0A512DET8</accession>
<protein>
    <submittedName>
        <fullName evidence="1">Uncharacterized protein</fullName>
    </submittedName>
</protein>